<dbReference type="Proteomes" id="UP000789860">
    <property type="component" value="Unassembled WGS sequence"/>
</dbReference>
<gene>
    <name evidence="1" type="ORF">SCALOS_LOCUS6502</name>
</gene>
<sequence length="163" mass="18582">MEQNLSDEILDMVTQNTETFKTANINQDEIKNTAQNKMEIINSNEMTTFQNRTNPMVKIIMGLNVNIVLKENDNVHNSDNKSSSSTSKKSKTLNSNFKITEPVLDEQSKEFDKALFKVFISGEVSFFFVDNPFFCDLLKMLEPGYTPSEQLTLAEHILDKEAT</sequence>
<organism evidence="1 2">
    <name type="scientific">Scutellospora calospora</name>
    <dbReference type="NCBI Taxonomy" id="85575"/>
    <lineage>
        <taxon>Eukaryota</taxon>
        <taxon>Fungi</taxon>
        <taxon>Fungi incertae sedis</taxon>
        <taxon>Mucoromycota</taxon>
        <taxon>Glomeromycotina</taxon>
        <taxon>Glomeromycetes</taxon>
        <taxon>Diversisporales</taxon>
        <taxon>Gigasporaceae</taxon>
        <taxon>Scutellospora</taxon>
    </lineage>
</organism>
<protein>
    <submittedName>
        <fullName evidence="1">9378_t:CDS:1</fullName>
    </submittedName>
</protein>
<comment type="caution">
    <text evidence="1">The sequence shown here is derived from an EMBL/GenBank/DDBJ whole genome shotgun (WGS) entry which is preliminary data.</text>
</comment>
<evidence type="ECO:0000313" key="1">
    <source>
        <dbReference type="EMBL" id="CAG8588883.1"/>
    </source>
</evidence>
<evidence type="ECO:0000313" key="2">
    <source>
        <dbReference type="Proteomes" id="UP000789860"/>
    </source>
</evidence>
<accession>A0ACA9MGM6</accession>
<name>A0ACA9MGM6_9GLOM</name>
<proteinExistence type="predicted"/>
<dbReference type="EMBL" id="CAJVPM010012525">
    <property type="protein sequence ID" value="CAG8588883.1"/>
    <property type="molecule type" value="Genomic_DNA"/>
</dbReference>
<reference evidence="1" key="1">
    <citation type="submission" date="2021-06" db="EMBL/GenBank/DDBJ databases">
        <authorList>
            <person name="Kallberg Y."/>
            <person name="Tangrot J."/>
            <person name="Rosling A."/>
        </authorList>
    </citation>
    <scope>NUCLEOTIDE SEQUENCE</scope>
    <source>
        <strain evidence="1">AU212A</strain>
    </source>
</reference>
<keyword evidence="2" id="KW-1185">Reference proteome</keyword>